<keyword evidence="2" id="KW-0472">Membrane</keyword>
<accession>A0AAV5G9B2</accession>
<dbReference type="AlphaFoldDB" id="A0AAV5G9B2"/>
<dbReference type="Proteomes" id="UP001054925">
    <property type="component" value="Unassembled WGS sequence"/>
</dbReference>
<reference evidence="3" key="1">
    <citation type="submission" date="2021-12" db="EMBL/GenBank/DDBJ databases">
        <title>Draft genome sequence of Corynebacterium ammoniagenes strain T-723.</title>
        <authorList>
            <person name="Matsuzawa M."/>
            <person name="Hiratani M."/>
            <person name="Abe I."/>
            <person name="Tsuji Y."/>
            <person name="Nakamura J."/>
        </authorList>
    </citation>
    <scope>NUCLEOTIDE SEQUENCE</scope>
    <source>
        <strain evidence="3">T-723</strain>
    </source>
</reference>
<dbReference type="EMBL" id="BQKK01000003">
    <property type="protein sequence ID" value="GJN43278.1"/>
    <property type="molecule type" value="Genomic_DNA"/>
</dbReference>
<evidence type="ECO:0000313" key="4">
    <source>
        <dbReference type="Proteomes" id="UP001054925"/>
    </source>
</evidence>
<keyword evidence="2" id="KW-1133">Transmembrane helix</keyword>
<evidence type="ECO:0000256" key="1">
    <source>
        <dbReference type="SAM" id="MobiDB-lite"/>
    </source>
</evidence>
<gene>
    <name evidence="3" type="ORF">CAT723_17570</name>
</gene>
<proteinExistence type="predicted"/>
<evidence type="ECO:0000256" key="2">
    <source>
        <dbReference type="SAM" id="Phobius"/>
    </source>
</evidence>
<evidence type="ECO:0000313" key="3">
    <source>
        <dbReference type="EMBL" id="GJN43278.1"/>
    </source>
</evidence>
<sequence length="79" mass="8492">MIANIIFSVLNLVIMIAIPLLLLWIALTLRGISKKLEGQATVKAAEARPQAIASQTHPVPENETTTTIKTVSPKAQESS</sequence>
<comment type="caution">
    <text evidence="3">The sequence shown here is derived from an EMBL/GenBank/DDBJ whole genome shotgun (WGS) entry which is preliminary data.</text>
</comment>
<feature type="transmembrane region" description="Helical" evidence="2">
    <location>
        <begin position="6"/>
        <end position="27"/>
    </location>
</feature>
<protein>
    <submittedName>
        <fullName evidence="3">Uncharacterized protein</fullName>
    </submittedName>
</protein>
<feature type="region of interest" description="Disordered" evidence="1">
    <location>
        <begin position="46"/>
        <end position="79"/>
    </location>
</feature>
<feature type="compositionally biased region" description="Polar residues" evidence="1">
    <location>
        <begin position="52"/>
        <end position="79"/>
    </location>
</feature>
<keyword evidence="2" id="KW-0812">Transmembrane</keyword>
<organism evidence="3 4">
    <name type="scientific">Corynebacterium ammoniagenes</name>
    <name type="common">Brevibacterium ammoniagenes</name>
    <dbReference type="NCBI Taxonomy" id="1697"/>
    <lineage>
        <taxon>Bacteria</taxon>
        <taxon>Bacillati</taxon>
        <taxon>Actinomycetota</taxon>
        <taxon>Actinomycetes</taxon>
        <taxon>Mycobacteriales</taxon>
        <taxon>Corynebacteriaceae</taxon>
        <taxon>Corynebacterium</taxon>
    </lineage>
</organism>
<name>A0AAV5G9B2_CORAM</name>